<keyword evidence="1" id="KW-1133">Transmembrane helix</keyword>
<accession>A0A327ZIM4</accession>
<dbReference type="Proteomes" id="UP000249341">
    <property type="component" value="Unassembled WGS sequence"/>
</dbReference>
<protein>
    <recommendedName>
        <fullName evidence="4">DUF4190 domain-containing protein</fullName>
    </recommendedName>
</protein>
<feature type="transmembrane region" description="Helical" evidence="1">
    <location>
        <begin position="78"/>
        <end position="102"/>
    </location>
</feature>
<gene>
    <name evidence="2" type="ORF">B0I29_103532</name>
</gene>
<organism evidence="2 3">
    <name type="scientific">Actinoplanes lutulentus</name>
    <dbReference type="NCBI Taxonomy" id="1287878"/>
    <lineage>
        <taxon>Bacteria</taxon>
        <taxon>Bacillati</taxon>
        <taxon>Actinomycetota</taxon>
        <taxon>Actinomycetes</taxon>
        <taxon>Micromonosporales</taxon>
        <taxon>Micromonosporaceae</taxon>
        <taxon>Actinoplanes</taxon>
    </lineage>
</organism>
<evidence type="ECO:0000256" key="1">
    <source>
        <dbReference type="SAM" id="Phobius"/>
    </source>
</evidence>
<proteinExistence type="predicted"/>
<evidence type="ECO:0000313" key="2">
    <source>
        <dbReference type="EMBL" id="RAK40498.1"/>
    </source>
</evidence>
<reference evidence="2 3" key="1">
    <citation type="submission" date="2018-06" db="EMBL/GenBank/DDBJ databases">
        <title>Genomic Encyclopedia of Type Strains, Phase III (KMG-III): the genomes of soil and plant-associated and newly described type strains.</title>
        <authorList>
            <person name="Whitman W."/>
        </authorList>
    </citation>
    <scope>NUCLEOTIDE SEQUENCE [LARGE SCALE GENOMIC DNA]</scope>
    <source>
        <strain evidence="2 3">CGMCC 4.7090</strain>
    </source>
</reference>
<name>A0A327ZIM4_9ACTN</name>
<evidence type="ECO:0000313" key="3">
    <source>
        <dbReference type="Proteomes" id="UP000249341"/>
    </source>
</evidence>
<comment type="caution">
    <text evidence="2">The sequence shown here is derived from an EMBL/GenBank/DDBJ whole genome shotgun (WGS) entry which is preliminary data.</text>
</comment>
<dbReference type="EMBL" id="QLMJ01000003">
    <property type="protein sequence ID" value="RAK40498.1"/>
    <property type="molecule type" value="Genomic_DNA"/>
</dbReference>
<keyword evidence="1" id="KW-0472">Membrane</keyword>
<evidence type="ECO:0008006" key="4">
    <source>
        <dbReference type="Google" id="ProtNLM"/>
    </source>
</evidence>
<keyword evidence="3" id="KW-1185">Reference proteome</keyword>
<dbReference type="OrthoDB" id="5192945at2"/>
<dbReference type="AlphaFoldDB" id="A0A327ZIM4"/>
<keyword evidence="1" id="KW-0812">Transmembrane</keyword>
<feature type="transmembrane region" description="Helical" evidence="1">
    <location>
        <begin position="24"/>
        <end position="51"/>
    </location>
</feature>
<dbReference type="RefSeq" id="WP_111648511.1">
    <property type="nucleotide sequence ID" value="NZ_JACHWI010000004.1"/>
</dbReference>
<sequence>MTVSVVPARHPMDPDPVASTKSRAVFVLGLVGLLTGVFVGGVVPATLALLLARQAHREAYAAGGYLTGSAWILRGRRLAWAGLVLALTSLVVAVIVALLHLATAPGGQDFAPGTD</sequence>